<dbReference type="InterPro" id="IPR025918">
    <property type="entry name" value="YIEGIA"/>
</dbReference>
<keyword evidence="1" id="KW-0812">Transmembrane</keyword>
<dbReference type="Proteomes" id="UP000650466">
    <property type="component" value="Unassembled WGS sequence"/>
</dbReference>
<protein>
    <submittedName>
        <fullName evidence="2">YIEGIA domain-containing protein</fullName>
    </submittedName>
</protein>
<organism evidence="2 3">
    <name type="scientific">Paenibacillus sedimenti</name>
    <dbReference type="NCBI Taxonomy" id="2770274"/>
    <lineage>
        <taxon>Bacteria</taxon>
        <taxon>Bacillati</taxon>
        <taxon>Bacillota</taxon>
        <taxon>Bacilli</taxon>
        <taxon>Bacillales</taxon>
        <taxon>Paenibacillaceae</taxon>
        <taxon>Paenibacillus</taxon>
    </lineage>
</organism>
<accession>A0A926KMV5</accession>
<proteinExistence type="predicted"/>
<dbReference type="AlphaFoldDB" id="A0A926KMV5"/>
<name>A0A926KMV5_9BACL</name>
<sequence length="305" mass="33856">MAQIMDWFYSHRYTIGIVIGVIFGVVARLNMLRTDYRQYPTYPHGKIIHISLGVIAAGLGAVAVPALLDKNYTAVTFLSLAAQQFRDVRNMERQTLTKIDELELVPRGAAYIEGIAMVFEGRNYLVIFSAFVASLFSILLAWYWGLVAGVLSIFIANYFKSGSNLSKIADIEQAPIRLDGPDLFVGSIYIMNVGLEDSRRKIQEQALGFIIKPKNRNSRVTLANLGQRQAILHDISTLFGVFRDEGEPSLLPMAKLEMSSGVLGILLLPQEKDADRTLIALHRVPVLESAVRMPSEAGVNQQKEA</sequence>
<evidence type="ECO:0000256" key="1">
    <source>
        <dbReference type="SAM" id="Phobius"/>
    </source>
</evidence>
<comment type="caution">
    <text evidence="2">The sequence shown here is derived from an EMBL/GenBank/DDBJ whole genome shotgun (WGS) entry which is preliminary data.</text>
</comment>
<evidence type="ECO:0000313" key="3">
    <source>
        <dbReference type="Proteomes" id="UP000650466"/>
    </source>
</evidence>
<evidence type="ECO:0000313" key="2">
    <source>
        <dbReference type="EMBL" id="MBD0380610.1"/>
    </source>
</evidence>
<feature type="transmembrane region" description="Helical" evidence="1">
    <location>
        <begin position="12"/>
        <end position="29"/>
    </location>
</feature>
<reference evidence="2" key="1">
    <citation type="submission" date="2020-09" db="EMBL/GenBank/DDBJ databases">
        <title>Draft Genome Sequence of Paenibacillus sp. WST5.</title>
        <authorList>
            <person name="Bao Z."/>
        </authorList>
    </citation>
    <scope>NUCLEOTIDE SEQUENCE</scope>
    <source>
        <strain evidence="2">WST5</strain>
    </source>
</reference>
<keyword evidence="1" id="KW-1133">Transmembrane helix</keyword>
<feature type="transmembrane region" description="Helical" evidence="1">
    <location>
        <begin position="126"/>
        <end position="159"/>
    </location>
</feature>
<keyword evidence="1" id="KW-0472">Membrane</keyword>
<feature type="transmembrane region" description="Helical" evidence="1">
    <location>
        <begin position="50"/>
        <end position="68"/>
    </location>
</feature>
<dbReference type="Pfam" id="PF14045">
    <property type="entry name" value="YIEGIA"/>
    <property type="match status" value="1"/>
</dbReference>
<keyword evidence="3" id="KW-1185">Reference proteome</keyword>
<dbReference type="EMBL" id="JACVVD010000003">
    <property type="protein sequence ID" value="MBD0380610.1"/>
    <property type="molecule type" value="Genomic_DNA"/>
</dbReference>
<gene>
    <name evidence="2" type="ORF">ICC18_10830</name>
</gene>